<organism evidence="1 2">
    <name type="scientific">Hygrophoropsis aurantiaca</name>
    <dbReference type="NCBI Taxonomy" id="72124"/>
    <lineage>
        <taxon>Eukaryota</taxon>
        <taxon>Fungi</taxon>
        <taxon>Dikarya</taxon>
        <taxon>Basidiomycota</taxon>
        <taxon>Agaricomycotina</taxon>
        <taxon>Agaricomycetes</taxon>
        <taxon>Agaricomycetidae</taxon>
        <taxon>Boletales</taxon>
        <taxon>Coniophorineae</taxon>
        <taxon>Hygrophoropsidaceae</taxon>
        <taxon>Hygrophoropsis</taxon>
    </lineage>
</organism>
<comment type="caution">
    <text evidence="1">The sequence shown here is derived from an EMBL/GenBank/DDBJ whole genome shotgun (WGS) entry which is preliminary data.</text>
</comment>
<accession>A0ACB8ARX7</accession>
<name>A0ACB8ARX7_9AGAM</name>
<dbReference type="Proteomes" id="UP000790377">
    <property type="component" value="Unassembled WGS sequence"/>
</dbReference>
<sequence length="319" mass="36202">VVTTTLQGVGIILTIFRLWYRVSIRRFWWEDAWAAAGLLFSFAYLISYWIHKKAPHNPSIVAFWVYTFAFPCVVWAVRMSVLYSVTRLVHPLRNARRIARSVTVLFVFLWGGIVVWKGIACGTNLTWYNSPTVSCSGVMPRSMDLYEFCTDVISDAILVALPFRMLWQVKLPQNRQRHMILLIFSSGIIVTIASLFRALCRIMGQVMLTSTATDFEIAACLIVCNLLVVVTYIYRIFRKSEPEDESDSEFDDRTPVTSPVFALNYLTTVELDNLDEYGTQGSQVGTTTTGSKIFQPSSQIDSDISPVFPDVIKQQTIKS</sequence>
<feature type="non-terminal residue" evidence="1">
    <location>
        <position position="1"/>
    </location>
</feature>
<protein>
    <submittedName>
        <fullName evidence="1">Uncharacterized protein</fullName>
    </submittedName>
</protein>
<dbReference type="EMBL" id="MU267595">
    <property type="protein sequence ID" value="KAH7915909.1"/>
    <property type="molecule type" value="Genomic_DNA"/>
</dbReference>
<gene>
    <name evidence="1" type="ORF">BJ138DRAFT_996754</name>
</gene>
<keyword evidence="2" id="KW-1185">Reference proteome</keyword>
<reference evidence="1" key="1">
    <citation type="journal article" date="2021" name="New Phytol.">
        <title>Evolutionary innovations through gain and loss of genes in the ectomycorrhizal Boletales.</title>
        <authorList>
            <person name="Wu G."/>
            <person name="Miyauchi S."/>
            <person name="Morin E."/>
            <person name="Kuo A."/>
            <person name="Drula E."/>
            <person name="Varga T."/>
            <person name="Kohler A."/>
            <person name="Feng B."/>
            <person name="Cao Y."/>
            <person name="Lipzen A."/>
            <person name="Daum C."/>
            <person name="Hundley H."/>
            <person name="Pangilinan J."/>
            <person name="Johnson J."/>
            <person name="Barry K."/>
            <person name="LaButti K."/>
            <person name="Ng V."/>
            <person name="Ahrendt S."/>
            <person name="Min B."/>
            <person name="Choi I.G."/>
            <person name="Park H."/>
            <person name="Plett J.M."/>
            <person name="Magnuson J."/>
            <person name="Spatafora J.W."/>
            <person name="Nagy L.G."/>
            <person name="Henrissat B."/>
            <person name="Grigoriev I.V."/>
            <person name="Yang Z.L."/>
            <person name="Xu J."/>
            <person name="Martin F.M."/>
        </authorList>
    </citation>
    <scope>NUCLEOTIDE SEQUENCE</scope>
    <source>
        <strain evidence="1">ATCC 28755</strain>
    </source>
</reference>
<evidence type="ECO:0000313" key="1">
    <source>
        <dbReference type="EMBL" id="KAH7915909.1"/>
    </source>
</evidence>
<proteinExistence type="predicted"/>
<evidence type="ECO:0000313" key="2">
    <source>
        <dbReference type="Proteomes" id="UP000790377"/>
    </source>
</evidence>